<dbReference type="RefSeq" id="XP_003739450.1">
    <property type="nucleotide sequence ID" value="XM_003739402.1"/>
</dbReference>
<dbReference type="InterPro" id="IPR050568">
    <property type="entry name" value="Transcr_DNA_Rep_Reg"/>
</dbReference>
<dbReference type="SUPFAM" id="SSF47113">
    <property type="entry name" value="Histone-fold"/>
    <property type="match status" value="1"/>
</dbReference>
<evidence type="ECO:0000313" key="5">
    <source>
        <dbReference type="RefSeq" id="XP_003739450.1"/>
    </source>
</evidence>
<name>A0AAJ6QPF1_9ACAR</name>
<accession>A0AAJ6QPF1</accession>
<comment type="subcellular location">
    <subcellularLocation>
        <location evidence="1">Nucleus</location>
    </subcellularLocation>
</comment>
<dbReference type="GO" id="GO:0008622">
    <property type="term" value="C:epsilon DNA polymerase complex"/>
    <property type="evidence" value="ECO:0007669"/>
    <property type="project" value="TreeGrafter"/>
</dbReference>
<dbReference type="Gene3D" id="1.10.20.10">
    <property type="entry name" value="Histone, subunit A"/>
    <property type="match status" value="1"/>
</dbReference>
<protein>
    <submittedName>
        <fullName evidence="5">DNA polymerase epsilon subunit 4</fullName>
    </submittedName>
</protein>
<organism evidence="4 5">
    <name type="scientific">Galendromus occidentalis</name>
    <name type="common">western predatory mite</name>
    <dbReference type="NCBI Taxonomy" id="34638"/>
    <lineage>
        <taxon>Eukaryota</taxon>
        <taxon>Metazoa</taxon>
        <taxon>Ecdysozoa</taxon>
        <taxon>Arthropoda</taxon>
        <taxon>Chelicerata</taxon>
        <taxon>Arachnida</taxon>
        <taxon>Acari</taxon>
        <taxon>Parasitiformes</taxon>
        <taxon>Mesostigmata</taxon>
        <taxon>Gamasina</taxon>
        <taxon>Phytoseioidea</taxon>
        <taxon>Phytoseiidae</taxon>
        <taxon>Typhlodrominae</taxon>
        <taxon>Galendromus</taxon>
    </lineage>
</organism>
<dbReference type="PANTHER" id="PTHR10252:SF79">
    <property type="entry name" value="DNA POLYMERASE EPSILON SUBUNIT 4"/>
    <property type="match status" value="1"/>
</dbReference>
<evidence type="ECO:0000256" key="1">
    <source>
        <dbReference type="ARBA" id="ARBA00004123"/>
    </source>
</evidence>
<dbReference type="InterPro" id="IPR003958">
    <property type="entry name" value="CBFA_NFYB_domain"/>
</dbReference>
<dbReference type="Proteomes" id="UP000694867">
    <property type="component" value="Unplaced"/>
</dbReference>
<evidence type="ECO:0000256" key="2">
    <source>
        <dbReference type="ARBA" id="ARBA00023242"/>
    </source>
</evidence>
<dbReference type="AlphaFoldDB" id="A0AAJ6QPF1"/>
<keyword evidence="2" id="KW-0539">Nucleus</keyword>
<dbReference type="CDD" id="cd22929">
    <property type="entry name" value="HFD_POLE4-like"/>
    <property type="match status" value="1"/>
</dbReference>
<dbReference type="Pfam" id="PF00808">
    <property type="entry name" value="CBFD_NFYB_HMF"/>
    <property type="match status" value="1"/>
</dbReference>
<reference evidence="5" key="1">
    <citation type="submission" date="2025-08" db="UniProtKB">
        <authorList>
            <consortium name="RefSeq"/>
        </authorList>
    </citation>
    <scope>IDENTIFICATION</scope>
</reference>
<proteinExistence type="predicted"/>
<dbReference type="CTD" id="56655"/>
<dbReference type="GO" id="GO:0046982">
    <property type="term" value="F:protein heterodimerization activity"/>
    <property type="evidence" value="ECO:0007669"/>
    <property type="project" value="InterPro"/>
</dbReference>
<dbReference type="PANTHER" id="PTHR10252">
    <property type="entry name" value="HISTONE-LIKE TRANSCRIPTION FACTOR CCAAT-RELATED"/>
    <property type="match status" value="1"/>
</dbReference>
<evidence type="ECO:0000313" key="4">
    <source>
        <dbReference type="Proteomes" id="UP000694867"/>
    </source>
</evidence>
<sequence>MSESTAVPASGDEAQEGFVEKHEKLLRFPISKIRTIMKLDSEMNSASQEAVFIVAKATELFIEAIAKETYNFTLQNRKKTVQRRDVESAIDSIEVFSFLEGCLD</sequence>
<dbReference type="InterPro" id="IPR009072">
    <property type="entry name" value="Histone-fold"/>
</dbReference>
<gene>
    <name evidence="5" type="primary">LOC100908205</name>
</gene>
<dbReference type="GO" id="GO:0006261">
    <property type="term" value="P:DNA-templated DNA replication"/>
    <property type="evidence" value="ECO:0007669"/>
    <property type="project" value="TreeGrafter"/>
</dbReference>
<evidence type="ECO:0000259" key="3">
    <source>
        <dbReference type="Pfam" id="PF00808"/>
    </source>
</evidence>
<keyword evidence="4" id="KW-1185">Reference proteome</keyword>
<dbReference type="GeneID" id="100908205"/>
<dbReference type="KEGG" id="goe:100908205"/>
<feature type="domain" description="Transcription factor CBF/NF-Y/archaeal histone" evidence="3">
    <location>
        <begin position="27"/>
        <end position="90"/>
    </location>
</feature>